<feature type="compositionally biased region" description="Polar residues" evidence="1">
    <location>
        <begin position="766"/>
        <end position="779"/>
    </location>
</feature>
<proteinExistence type="predicted"/>
<accession>A0A9P4T3P1</accession>
<feature type="region of interest" description="Disordered" evidence="1">
    <location>
        <begin position="367"/>
        <end position="386"/>
    </location>
</feature>
<feature type="compositionally biased region" description="Acidic residues" evidence="1">
    <location>
        <begin position="705"/>
        <end position="717"/>
    </location>
</feature>
<feature type="region of interest" description="Disordered" evidence="1">
    <location>
        <begin position="441"/>
        <end position="505"/>
    </location>
</feature>
<feature type="region of interest" description="Disordered" evidence="1">
    <location>
        <begin position="410"/>
        <end position="429"/>
    </location>
</feature>
<evidence type="ECO:0000313" key="3">
    <source>
        <dbReference type="Proteomes" id="UP000801428"/>
    </source>
</evidence>
<evidence type="ECO:0000256" key="1">
    <source>
        <dbReference type="SAM" id="MobiDB-lite"/>
    </source>
</evidence>
<evidence type="ECO:0000313" key="2">
    <source>
        <dbReference type="EMBL" id="KAF2993589.1"/>
    </source>
</evidence>
<protein>
    <submittedName>
        <fullName evidence="2">Proteoglycan-4</fullName>
    </submittedName>
</protein>
<dbReference type="Proteomes" id="UP000801428">
    <property type="component" value="Unassembled WGS sequence"/>
</dbReference>
<feature type="compositionally biased region" description="Basic residues" evidence="1">
    <location>
        <begin position="476"/>
        <end position="492"/>
    </location>
</feature>
<feature type="compositionally biased region" description="Low complexity" evidence="1">
    <location>
        <begin position="924"/>
        <end position="942"/>
    </location>
</feature>
<feature type="compositionally biased region" description="Basic and acidic residues" evidence="1">
    <location>
        <begin position="807"/>
        <end position="819"/>
    </location>
</feature>
<sequence length="1054" mass="116693">MEHPIEDLFDISNSFVPEHPIDDLFDISEFLHDNQDVTEGQDVQLVADNHLFNNGSDLFGNPGLSLFDNGPELFDNPGIPNVQYLDPTMNPTTAAAQDIPLQSIEGDKSRQAVDSVQNTNVVISQYPNTDMPQNMNVGVSQNINTGVKDNLNWADPQNMNLAMPQNTNFVMPQFMNPAMPQNMNFGTSQGFNFNMTGNNNMQMFNAGFDLLAQNSGEVGLGINFAPQPFNVQTVPGAVVDPALTVNQAPRSLASAGRKSISAANLEVGQLQQQQQQQQQPLWVIPDDGSAQLWQPMQNMQHIQNFQPVQNTQNAQPMQFTQPTQNKQHMQPVANMLPVQHMQQFQHMQHFQPMQQAQFMQPAQPMLPLQPQSVAPDGQSGSPLDPLIMPTFQQQEQQPLLLQAPLQIEQSAPGLGPASSRQQIQGPTGKDASITAENVQMLQNAEPSRRKLSIQIPSRPESRAADDEAESSPELPRRHKPNRKSRSKQRNHSKGPSEQRVLVSTSSDTPITGLSFTSYDDAKVAMKSRFMHKDFVPPHPDHTIPRTYVERSNYVLKLFNAFQDTSACKDTKGGHIFRKRWADLDFYNAQEIEKVCWHMLDIAERLHTEGPVSLDCHDEETERKVWCSRDYTFEERIDNICHLLRYTKHSCDTLMKGDNFISVVGAPLSKTSGAKTMVKQNNKRQKWIRNGREGDPNYTQLEVVNDYDENDTEEEMATSDETMPASRGRPRGTLKCQAKAIPKVQTPVPVEDSDLQRRQTPLLLAGESSSVSGTTFTTPIPDSPIDPVLASKPSQPVRASRVPISHAGTEEGRALPKEPENTNAVTKTKVATKTTTKASNEPQQPLKPTEATTTNSSKRKHPMVIDPDSDSEDDEPLPKRPRKSSPKVVIPAKKVVSDDALVVEEPEKTAPEKSSTATESKKAAPKPAKSSPAPEPTESSPAPESKKRKSHVMSEPKPLRRSKRSKTTASETPAPPAPSTPAKKGKTTGKTGVGRNSKGRFAKKVIEEPEESEDESELSEAESELSDVPDVIEEPEDMPPARSTRSATKKSNARH</sequence>
<dbReference type="EMBL" id="SWKU01000050">
    <property type="protein sequence ID" value="KAF2993589.1"/>
    <property type="molecule type" value="Genomic_DNA"/>
</dbReference>
<name>A0A9P4T3P1_CURKU</name>
<gene>
    <name evidence="2" type="primary">PRG4</name>
    <name evidence="2" type="ORF">E8E13_000807</name>
</gene>
<feature type="region of interest" description="Disordered" evidence="1">
    <location>
        <begin position="705"/>
        <end position="1054"/>
    </location>
</feature>
<dbReference type="OrthoDB" id="3687816at2759"/>
<dbReference type="AlphaFoldDB" id="A0A9P4T3P1"/>
<feature type="compositionally biased region" description="Low complexity" evidence="1">
    <location>
        <begin position="820"/>
        <end position="837"/>
    </location>
</feature>
<organism evidence="2 3">
    <name type="scientific">Curvularia kusanoi</name>
    <name type="common">Cochliobolus kusanoi</name>
    <dbReference type="NCBI Taxonomy" id="90978"/>
    <lineage>
        <taxon>Eukaryota</taxon>
        <taxon>Fungi</taxon>
        <taxon>Dikarya</taxon>
        <taxon>Ascomycota</taxon>
        <taxon>Pezizomycotina</taxon>
        <taxon>Dothideomycetes</taxon>
        <taxon>Pleosporomycetidae</taxon>
        <taxon>Pleosporales</taxon>
        <taxon>Pleosporineae</taxon>
        <taxon>Pleosporaceae</taxon>
        <taxon>Curvularia</taxon>
    </lineage>
</organism>
<reference evidence="2" key="1">
    <citation type="submission" date="2019-04" db="EMBL/GenBank/DDBJ databases">
        <title>Sequencing of skin fungus with MAO and IRED activity.</title>
        <authorList>
            <person name="Marsaioli A.J."/>
            <person name="Bonatto J.M.C."/>
            <person name="Reis Junior O."/>
        </authorList>
    </citation>
    <scope>NUCLEOTIDE SEQUENCE</scope>
    <source>
        <strain evidence="2">30M1</strain>
    </source>
</reference>
<comment type="caution">
    <text evidence="2">The sequence shown here is derived from an EMBL/GenBank/DDBJ whole genome shotgun (WGS) entry which is preliminary data.</text>
</comment>
<keyword evidence="3" id="KW-1185">Reference proteome</keyword>
<feature type="compositionally biased region" description="Acidic residues" evidence="1">
    <location>
        <begin position="1007"/>
        <end position="1036"/>
    </location>
</feature>